<proteinExistence type="predicted"/>
<dbReference type="AlphaFoldDB" id="A0A7C4RT00"/>
<accession>A0A7C4RT00</accession>
<dbReference type="PROSITE" id="PS51257">
    <property type="entry name" value="PROKAR_LIPOPROTEIN"/>
    <property type="match status" value="1"/>
</dbReference>
<protein>
    <submittedName>
        <fullName evidence="2">Uncharacterized protein</fullName>
    </submittedName>
</protein>
<dbReference type="Gene3D" id="1.25.40.10">
    <property type="entry name" value="Tetratricopeptide repeat domain"/>
    <property type="match status" value="1"/>
</dbReference>
<dbReference type="EMBL" id="DSUH01000247">
    <property type="protein sequence ID" value="HGU33319.1"/>
    <property type="molecule type" value="Genomic_DNA"/>
</dbReference>
<feature type="signal peptide" evidence="1">
    <location>
        <begin position="1"/>
        <end position="24"/>
    </location>
</feature>
<feature type="chain" id="PRO_5027856582" evidence="1">
    <location>
        <begin position="25"/>
        <end position="126"/>
    </location>
</feature>
<name>A0A7C4RT00_9BACT</name>
<keyword evidence="1" id="KW-0732">Signal</keyword>
<evidence type="ECO:0000256" key="1">
    <source>
        <dbReference type="SAM" id="SignalP"/>
    </source>
</evidence>
<comment type="caution">
    <text evidence="2">The sequence shown here is derived from an EMBL/GenBank/DDBJ whole genome shotgun (WGS) entry which is preliminary data.</text>
</comment>
<dbReference type="SUPFAM" id="SSF48452">
    <property type="entry name" value="TPR-like"/>
    <property type="match status" value="1"/>
</dbReference>
<sequence>MVKFRYAVTIGLLLMLAACGPRSVAPKYLLDTPSRHVSIGMKFIDKEKWEAARLEFDRAVELDASYAPGWVGLAIIEAQEGNFEKADALLSKAQSLYQTEDHRQFIQEGFHRVDLLKARKSANPKH</sequence>
<evidence type="ECO:0000313" key="2">
    <source>
        <dbReference type="EMBL" id="HGU33319.1"/>
    </source>
</evidence>
<gene>
    <name evidence="2" type="ORF">ENS29_10745</name>
</gene>
<reference evidence="2" key="1">
    <citation type="journal article" date="2020" name="mSystems">
        <title>Genome- and Community-Level Interaction Insights into Carbon Utilization and Element Cycling Functions of Hydrothermarchaeota in Hydrothermal Sediment.</title>
        <authorList>
            <person name="Zhou Z."/>
            <person name="Liu Y."/>
            <person name="Xu W."/>
            <person name="Pan J."/>
            <person name="Luo Z.H."/>
            <person name="Li M."/>
        </authorList>
    </citation>
    <scope>NUCLEOTIDE SEQUENCE [LARGE SCALE GENOMIC DNA]</scope>
    <source>
        <strain evidence="2">SpSt-477</strain>
    </source>
</reference>
<organism evidence="2">
    <name type="scientific">Desulfatirhabdium butyrativorans</name>
    <dbReference type="NCBI Taxonomy" id="340467"/>
    <lineage>
        <taxon>Bacteria</taxon>
        <taxon>Pseudomonadati</taxon>
        <taxon>Thermodesulfobacteriota</taxon>
        <taxon>Desulfobacteria</taxon>
        <taxon>Desulfobacterales</taxon>
        <taxon>Desulfatirhabdiaceae</taxon>
        <taxon>Desulfatirhabdium</taxon>
    </lineage>
</organism>
<dbReference type="InterPro" id="IPR011990">
    <property type="entry name" value="TPR-like_helical_dom_sf"/>
</dbReference>